<accession>A0A1Y1RMB0</accession>
<organism evidence="1 2">
    <name type="scientific">Rothia nasimurium</name>
    <dbReference type="NCBI Taxonomy" id="85336"/>
    <lineage>
        <taxon>Bacteria</taxon>
        <taxon>Bacillati</taxon>
        <taxon>Actinomycetota</taxon>
        <taxon>Actinomycetes</taxon>
        <taxon>Micrococcales</taxon>
        <taxon>Micrococcaceae</taxon>
        <taxon>Rothia</taxon>
    </lineage>
</organism>
<evidence type="ECO:0000313" key="2">
    <source>
        <dbReference type="Proteomes" id="UP000192359"/>
    </source>
</evidence>
<sequence length="384" mass="40532">MPSFPSGTWSTSLLERAIAAYSPRPTDQPVTSAGFSRLARHILEDGLRLLLSTGCDEITGSQVTHGKVTGVQILSAGMRSVVLRLELHGFAEPSVVLKYFRRKDSATNSGGFGYLREKHGLVALEQLVQGLYPNLLAADDTARLLILEDAAGGSSSVSLSKFLLSSGADATPHRALNSWVDAWASILGSPAQASAQASFAAKLASADARASAPGSLPSPQLAVMGLRVLAERQGVMVGSVEFAHMEQAVNSIIYPGPSERVLSSGDFSPANLLLSGTGRLAYSRQTLRAGPLAAAHSTPTVRAVDAEGTCLHHWALPVAELLLGFPSWPAGPVPGPLLESELWQLEAQRFYELVAPAPLADVHQDERVAAAVLVVRAILAEQLQ</sequence>
<dbReference type="OrthoDB" id="4966476at2"/>
<dbReference type="RefSeq" id="WP_083093558.1">
    <property type="nucleotide sequence ID" value="NZ_LXWF01000043.1"/>
</dbReference>
<dbReference type="Proteomes" id="UP000192359">
    <property type="component" value="Unassembled WGS sequence"/>
</dbReference>
<protein>
    <recommendedName>
        <fullName evidence="3">Aminoglycoside phosphotransferase domain-containing protein</fullName>
    </recommendedName>
</protein>
<keyword evidence="2" id="KW-1185">Reference proteome</keyword>
<dbReference type="AlphaFoldDB" id="A0A1Y1RMB0"/>
<comment type="caution">
    <text evidence="1">The sequence shown here is derived from an EMBL/GenBank/DDBJ whole genome shotgun (WGS) entry which is preliminary data.</text>
</comment>
<evidence type="ECO:0008006" key="3">
    <source>
        <dbReference type="Google" id="ProtNLM"/>
    </source>
</evidence>
<proteinExistence type="predicted"/>
<reference evidence="1 2" key="1">
    <citation type="submission" date="2016-05" db="EMBL/GenBank/DDBJ databases">
        <title>Draft genome sequence of a porcine commensal Rothia nasimurium.</title>
        <authorList>
            <person name="Gaiser R.A."/>
            <person name="Van Baarlen P."/>
            <person name="Wells J.M."/>
        </authorList>
    </citation>
    <scope>NUCLEOTIDE SEQUENCE [LARGE SCALE GENOMIC DNA]</scope>
    <source>
        <strain evidence="1 2">PT-32</strain>
    </source>
</reference>
<name>A0A1Y1RMB0_9MICC</name>
<dbReference type="EMBL" id="LXWF01000043">
    <property type="protein sequence ID" value="ORC15574.1"/>
    <property type="molecule type" value="Genomic_DNA"/>
</dbReference>
<gene>
    <name evidence="1" type="ORF">A7979_07560</name>
</gene>
<evidence type="ECO:0000313" key="1">
    <source>
        <dbReference type="EMBL" id="ORC15574.1"/>
    </source>
</evidence>